<reference evidence="2" key="1">
    <citation type="journal article" date="2023" name="Mol. Phylogenet. Evol.">
        <title>Genome-scale phylogeny and comparative genomics of the fungal order Sordariales.</title>
        <authorList>
            <person name="Hensen N."/>
            <person name="Bonometti L."/>
            <person name="Westerberg I."/>
            <person name="Brannstrom I.O."/>
            <person name="Guillou S."/>
            <person name="Cros-Aarteil S."/>
            <person name="Calhoun S."/>
            <person name="Haridas S."/>
            <person name="Kuo A."/>
            <person name="Mondo S."/>
            <person name="Pangilinan J."/>
            <person name="Riley R."/>
            <person name="LaButti K."/>
            <person name="Andreopoulos B."/>
            <person name="Lipzen A."/>
            <person name="Chen C."/>
            <person name="Yan M."/>
            <person name="Daum C."/>
            <person name="Ng V."/>
            <person name="Clum A."/>
            <person name="Steindorff A."/>
            <person name="Ohm R.A."/>
            <person name="Martin F."/>
            <person name="Silar P."/>
            <person name="Natvig D.O."/>
            <person name="Lalanne C."/>
            <person name="Gautier V."/>
            <person name="Ament-Velasquez S.L."/>
            <person name="Kruys A."/>
            <person name="Hutchinson M.I."/>
            <person name="Powell A.J."/>
            <person name="Barry K."/>
            <person name="Miller A.N."/>
            <person name="Grigoriev I.V."/>
            <person name="Debuchy R."/>
            <person name="Gladieux P."/>
            <person name="Hiltunen Thoren M."/>
            <person name="Johannesson H."/>
        </authorList>
    </citation>
    <scope>NUCLEOTIDE SEQUENCE</scope>
    <source>
        <strain evidence="2">CBS 757.83</strain>
    </source>
</reference>
<dbReference type="AlphaFoldDB" id="A0AAN6QC99"/>
<keyword evidence="3" id="KW-1185">Reference proteome</keyword>
<proteinExistence type="predicted"/>
<comment type="caution">
    <text evidence="2">The sequence shown here is derived from an EMBL/GenBank/DDBJ whole genome shotgun (WGS) entry which is preliminary data.</text>
</comment>
<evidence type="ECO:0000256" key="1">
    <source>
        <dbReference type="SAM" id="MobiDB-lite"/>
    </source>
</evidence>
<evidence type="ECO:0000313" key="3">
    <source>
        <dbReference type="Proteomes" id="UP001305647"/>
    </source>
</evidence>
<evidence type="ECO:0000313" key="2">
    <source>
        <dbReference type="EMBL" id="KAK4104602.1"/>
    </source>
</evidence>
<gene>
    <name evidence="2" type="ORF">N658DRAFT_183392</name>
</gene>
<dbReference type="Proteomes" id="UP001305647">
    <property type="component" value="Unassembled WGS sequence"/>
</dbReference>
<name>A0AAN6QC99_9PEZI</name>
<feature type="compositionally biased region" description="Gly residues" evidence="1">
    <location>
        <begin position="113"/>
        <end position="124"/>
    </location>
</feature>
<accession>A0AAN6QC99</accession>
<protein>
    <submittedName>
        <fullName evidence="2">Uncharacterized protein</fullName>
    </submittedName>
</protein>
<reference evidence="2" key="2">
    <citation type="submission" date="2023-05" db="EMBL/GenBank/DDBJ databases">
        <authorList>
            <consortium name="Lawrence Berkeley National Laboratory"/>
            <person name="Steindorff A."/>
            <person name="Hensen N."/>
            <person name="Bonometti L."/>
            <person name="Westerberg I."/>
            <person name="Brannstrom I.O."/>
            <person name="Guillou S."/>
            <person name="Cros-Aarteil S."/>
            <person name="Calhoun S."/>
            <person name="Haridas S."/>
            <person name="Kuo A."/>
            <person name="Mondo S."/>
            <person name="Pangilinan J."/>
            <person name="Riley R."/>
            <person name="Labutti K."/>
            <person name="Andreopoulos B."/>
            <person name="Lipzen A."/>
            <person name="Chen C."/>
            <person name="Yanf M."/>
            <person name="Daum C."/>
            <person name="Ng V."/>
            <person name="Clum A."/>
            <person name="Ohm R."/>
            <person name="Martin F."/>
            <person name="Silar P."/>
            <person name="Natvig D."/>
            <person name="Lalanne C."/>
            <person name="Gautier V."/>
            <person name="Ament-Velasquez S.L."/>
            <person name="Kruys A."/>
            <person name="Hutchinson M.I."/>
            <person name="Powell A.J."/>
            <person name="Barry K."/>
            <person name="Miller A.N."/>
            <person name="Grigoriev I.V."/>
            <person name="Debuchy R."/>
            <person name="Gladieux P."/>
            <person name="Thoren M.H."/>
            <person name="Johannesson H."/>
        </authorList>
    </citation>
    <scope>NUCLEOTIDE SEQUENCE</scope>
    <source>
        <strain evidence="2">CBS 757.83</strain>
    </source>
</reference>
<organism evidence="2 3">
    <name type="scientific">Parathielavia hyrcaniae</name>
    <dbReference type="NCBI Taxonomy" id="113614"/>
    <lineage>
        <taxon>Eukaryota</taxon>
        <taxon>Fungi</taxon>
        <taxon>Dikarya</taxon>
        <taxon>Ascomycota</taxon>
        <taxon>Pezizomycotina</taxon>
        <taxon>Sordariomycetes</taxon>
        <taxon>Sordariomycetidae</taxon>
        <taxon>Sordariales</taxon>
        <taxon>Chaetomiaceae</taxon>
        <taxon>Parathielavia</taxon>
    </lineage>
</organism>
<sequence length="138" mass="14655">MLSLFRRWLSSVTAHILLPKPLYKSHSVFVRYLLRQTGTPADSSSTMDPISCGCIRLGDGQLYQPITCVSCGGSMRMDCYYCRGTGSQWYPCTHGPSMGAQVSLSANSQDGSSVGGSQGGGSSQGYGPTLYPGGVRRG</sequence>
<feature type="region of interest" description="Disordered" evidence="1">
    <location>
        <begin position="103"/>
        <end position="138"/>
    </location>
</feature>
<dbReference type="EMBL" id="MU863626">
    <property type="protein sequence ID" value="KAK4104602.1"/>
    <property type="molecule type" value="Genomic_DNA"/>
</dbReference>